<keyword evidence="5" id="KW-1185">Reference proteome</keyword>
<dbReference type="STRING" id="487184.SAMN05216421_0085"/>
<evidence type="ECO:0000313" key="5">
    <source>
        <dbReference type="Proteomes" id="UP000243207"/>
    </source>
</evidence>
<dbReference type="CDD" id="cd09971">
    <property type="entry name" value="SdiA-regulated"/>
    <property type="match status" value="1"/>
</dbReference>
<keyword evidence="3" id="KW-0472">Membrane</keyword>
<protein>
    <submittedName>
        <fullName evidence="4">Uncharacterized protein YjiK</fullName>
    </submittedName>
</protein>
<reference evidence="5" key="1">
    <citation type="submission" date="2016-10" db="EMBL/GenBank/DDBJ databases">
        <authorList>
            <person name="Varghese N."/>
            <person name="Submissions S."/>
        </authorList>
    </citation>
    <scope>NUCLEOTIDE SEQUENCE [LARGE SCALE GENOMIC DNA]</scope>
    <source>
        <strain evidence="5">NRRL B-51270</strain>
    </source>
</reference>
<dbReference type="OrthoDB" id="6080098at2"/>
<dbReference type="RefSeq" id="WP_093391109.1">
    <property type="nucleotide sequence ID" value="NZ_LT629736.1"/>
</dbReference>
<dbReference type="SUPFAM" id="SSF50956">
    <property type="entry name" value="Thermostable phytase (3-phytase)"/>
    <property type="match status" value="1"/>
</dbReference>
<proteinExistence type="predicted"/>
<organism evidence="4 5">
    <name type="scientific">Halopseudomonas xinjiangensis</name>
    <dbReference type="NCBI Taxonomy" id="487184"/>
    <lineage>
        <taxon>Bacteria</taxon>
        <taxon>Pseudomonadati</taxon>
        <taxon>Pseudomonadota</taxon>
        <taxon>Gammaproteobacteria</taxon>
        <taxon>Pseudomonadales</taxon>
        <taxon>Pseudomonadaceae</taxon>
        <taxon>Halopseudomonas</taxon>
    </lineage>
</organism>
<comment type="subcellular location">
    <subcellularLocation>
        <location evidence="1">Cell membrane</location>
    </subcellularLocation>
</comment>
<dbReference type="Proteomes" id="UP000243207">
    <property type="component" value="Chromosome I"/>
</dbReference>
<sequence length="294" mass="32777">MKRAALVVLLVVLGIAAVMRYMNLDTLFYRSWQLNSRAMPEGSLDLGRYAVDIEARVVEGLDDDLSALTYNRERNSLFAVINGTPLVVELDLEGRLLRQIRVENTKDMEGITHVSGNRYVIAEERSQRLLLVDIADDAESIDVSTVPSLQLALDAGDNKGFEGVSWDPAGKRLLVVKERDPMRLLSVEGFVDAAEGMTQIRVSELRREMSSLFMTDLSSLNQHVPSGHLLLLSDESHMLVEYDAANQPVSMMGLWRDMSGLSDTVPQAEGVAIDSQGRIFIVSEPNLFYRFSSR</sequence>
<evidence type="ECO:0000256" key="1">
    <source>
        <dbReference type="ARBA" id="ARBA00004236"/>
    </source>
</evidence>
<evidence type="ECO:0000313" key="4">
    <source>
        <dbReference type="EMBL" id="SDR70797.1"/>
    </source>
</evidence>
<keyword evidence="2" id="KW-1003">Cell membrane</keyword>
<name>A0A1H1L8Q0_9GAMM</name>
<evidence type="ECO:0000256" key="2">
    <source>
        <dbReference type="ARBA" id="ARBA00022475"/>
    </source>
</evidence>
<dbReference type="AlphaFoldDB" id="A0A1H1L8Q0"/>
<dbReference type="GO" id="GO:0005886">
    <property type="term" value="C:plasma membrane"/>
    <property type="evidence" value="ECO:0007669"/>
    <property type="project" value="UniProtKB-SubCell"/>
</dbReference>
<accession>A0A1H1L8Q0</accession>
<dbReference type="EMBL" id="LT629736">
    <property type="protein sequence ID" value="SDR70797.1"/>
    <property type="molecule type" value="Genomic_DNA"/>
</dbReference>
<gene>
    <name evidence="4" type="ORF">SAMN05216421_0085</name>
</gene>
<dbReference type="Pfam" id="PF06977">
    <property type="entry name" value="SdiA-regulated"/>
    <property type="match status" value="1"/>
</dbReference>
<evidence type="ECO:0000256" key="3">
    <source>
        <dbReference type="ARBA" id="ARBA00023136"/>
    </source>
</evidence>
<dbReference type="InterPro" id="IPR009722">
    <property type="entry name" value="YjiK/CarP"/>
</dbReference>